<proteinExistence type="inferred from homology"/>
<reference evidence="6 7" key="1">
    <citation type="submission" date="2019-03" db="EMBL/GenBank/DDBJ databases">
        <title>Genomic Encyclopedia of Type Strains, Phase IV (KMG-IV): sequencing the most valuable type-strain genomes for metagenomic binning, comparative biology and taxonomic classification.</title>
        <authorList>
            <person name="Goeker M."/>
        </authorList>
    </citation>
    <scope>NUCLEOTIDE SEQUENCE [LARGE SCALE GENOMIC DNA]</scope>
    <source>
        <strain evidence="6 7">DSM 16998</strain>
    </source>
</reference>
<keyword evidence="4" id="KW-0233">DNA recombination</keyword>
<dbReference type="InterPro" id="IPR011010">
    <property type="entry name" value="DNA_brk_join_enz"/>
</dbReference>
<evidence type="ECO:0000259" key="5">
    <source>
        <dbReference type="PROSITE" id="PS51898"/>
    </source>
</evidence>
<dbReference type="AlphaFoldDB" id="A0A4R6QRH8"/>
<dbReference type="SUPFAM" id="SSF56349">
    <property type="entry name" value="DNA breaking-rejoining enzymes"/>
    <property type="match status" value="1"/>
</dbReference>
<dbReference type="InterPro" id="IPR002104">
    <property type="entry name" value="Integrase_catalytic"/>
</dbReference>
<keyword evidence="7" id="KW-1185">Reference proteome</keyword>
<comment type="caution">
    <text evidence="6">The sequence shown here is derived from an EMBL/GenBank/DDBJ whole genome shotgun (WGS) entry which is preliminary data.</text>
</comment>
<dbReference type="RefSeq" id="WP_133700254.1">
    <property type="nucleotide sequence ID" value="NZ_SNXS01000002.1"/>
</dbReference>
<dbReference type="PANTHER" id="PTHR30349">
    <property type="entry name" value="PHAGE INTEGRASE-RELATED"/>
    <property type="match status" value="1"/>
</dbReference>
<dbReference type="GO" id="GO:0003677">
    <property type="term" value="F:DNA binding"/>
    <property type="evidence" value="ECO:0007669"/>
    <property type="project" value="UniProtKB-KW"/>
</dbReference>
<dbReference type="InterPro" id="IPR013762">
    <property type="entry name" value="Integrase-like_cat_sf"/>
</dbReference>
<evidence type="ECO:0000256" key="2">
    <source>
        <dbReference type="ARBA" id="ARBA00022908"/>
    </source>
</evidence>
<evidence type="ECO:0000256" key="3">
    <source>
        <dbReference type="ARBA" id="ARBA00023125"/>
    </source>
</evidence>
<dbReference type="GO" id="GO:0006310">
    <property type="term" value="P:DNA recombination"/>
    <property type="evidence" value="ECO:0007669"/>
    <property type="project" value="UniProtKB-KW"/>
</dbReference>
<dbReference type="Proteomes" id="UP000295361">
    <property type="component" value="Unassembled WGS sequence"/>
</dbReference>
<dbReference type="EMBL" id="SNXS01000002">
    <property type="protein sequence ID" value="TDP72815.1"/>
    <property type="molecule type" value="Genomic_DNA"/>
</dbReference>
<dbReference type="Pfam" id="PF00589">
    <property type="entry name" value="Phage_integrase"/>
    <property type="match status" value="1"/>
</dbReference>
<evidence type="ECO:0000256" key="4">
    <source>
        <dbReference type="ARBA" id="ARBA00023172"/>
    </source>
</evidence>
<name>A0A4R6QRH8_9BURK</name>
<evidence type="ECO:0000313" key="6">
    <source>
        <dbReference type="EMBL" id="TDP72815.1"/>
    </source>
</evidence>
<dbReference type="InterPro" id="IPR050090">
    <property type="entry name" value="Tyrosine_recombinase_XerCD"/>
</dbReference>
<dbReference type="Gene3D" id="1.10.443.10">
    <property type="entry name" value="Intergrase catalytic core"/>
    <property type="match status" value="1"/>
</dbReference>
<dbReference type="PANTHER" id="PTHR30349:SF41">
    <property type="entry name" value="INTEGRASE_RECOMBINASE PROTEIN MJ0367-RELATED"/>
    <property type="match status" value="1"/>
</dbReference>
<gene>
    <name evidence="6" type="ORF">DES47_102560</name>
</gene>
<comment type="similarity">
    <text evidence="1">Belongs to the 'phage' integrase family.</text>
</comment>
<dbReference type="InParanoid" id="A0A4R6QRH8"/>
<keyword evidence="2" id="KW-0229">DNA integration</keyword>
<dbReference type="InterPro" id="IPR010998">
    <property type="entry name" value="Integrase_recombinase_N"/>
</dbReference>
<dbReference type="OrthoDB" id="662444at2"/>
<organism evidence="6 7">
    <name type="scientific">Roseateles toxinivorans</name>
    <dbReference type="NCBI Taxonomy" id="270368"/>
    <lineage>
        <taxon>Bacteria</taxon>
        <taxon>Pseudomonadati</taxon>
        <taxon>Pseudomonadota</taxon>
        <taxon>Betaproteobacteria</taxon>
        <taxon>Burkholderiales</taxon>
        <taxon>Sphaerotilaceae</taxon>
        <taxon>Roseateles</taxon>
    </lineage>
</organism>
<dbReference type="PROSITE" id="PS51898">
    <property type="entry name" value="TYR_RECOMBINASE"/>
    <property type="match status" value="1"/>
</dbReference>
<evidence type="ECO:0000256" key="1">
    <source>
        <dbReference type="ARBA" id="ARBA00008857"/>
    </source>
</evidence>
<feature type="domain" description="Tyr recombinase" evidence="5">
    <location>
        <begin position="102"/>
        <end position="267"/>
    </location>
</feature>
<dbReference type="GO" id="GO:0015074">
    <property type="term" value="P:DNA integration"/>
    <property type="evidence" value="ECO:0007669"/>
    <property type="project" value="UniProtKB-KW"/>
</dbReference>
<keyword evidence="3" id="KW-0238">DNA-binding</keyword>
<dbReference type="Gene3D" id="1.10.150.130">
    <property type="match status" value="1"/>
</dbReference>
<sequence>MKTFAVVSLKYELEVIPAKARRTQTDNLKELERLRAVFGRVLIDSIKPHHVRAYLDKRGEQAKARANREKALLSHIINKAREWGYTDAPNPCQGVKGFKETGRDRYVSDAEFRAVWEKAGQTVRDAMDLALLTGQRPADVLKIKRADLHDGALWIVQNKTGAKRAIELTGELAQLIERINARPRVRTSAWLIQDDDGKPLGTFALRSRFDKARKAAGVSFQFRDLRAKAASDTGDLAHSQKLLGHRNREMTEHYVRARAGERVKPLR</sequence>
<protein>
    <submittedName>
        <fullName evidence="6">Phage integrase family protein</fullName>
    </submittedName>
</protein>
<dbReference type="FunCoup" id="A0A4R6QRH8">
    <property type="interactions" value="46"/>
</dbReference>
<evidence type="ECO:0000313" key="7">
    <source>
        <dbReference type="Proteomes" id="UP000295361"/>
    </source>
</evidence>
<accession>A0A4R6QRH8</accession>